<evidence type="ECO:0000256" key="5">
    <source>
        <dbReference type="ARBA" id="ARBA00023136"/>
    </source>
</evidence>
<accession>A0A3M4MCR6</accession>
<evidence type="ECO:0000256" key="1">
    <source>
        <dbReference type="ARBA" id="ARBA00004651"/>
    </source>
</evidence>
<comment type="subcellular location">
    <subcellularLocation>
        <location evidence="1">Cell membrane</location>
        <topology evidence="1">Multi-pass membrane protein</topology>
    </subcellularLocation>
</comment>
<name>A0A3M4MCR6_PSECI</name>
<evidence type="ECO:0000313" key="8">
    <source>
        <dbReference type="EMBL" id="RMQ50911.1"/>
    </source>
</evidence>
<protein>
    <submittedName>
        <fullName evidence="8">Type IV pilus protein</fullName>
    </submittedName>
</protein>
<keyword evidence="4 6" id="KW-1133">Transmembrane helix</keyword>
<evidence type="ECO:0000256" key="3">
    <source>
        <dbReference type="ARBA" id="ARBA00022692"/>
    </source>
</evidence>
<feature type="domain" description="Type II secretion system protein GspF" evidence="7">
    <location>
        <begin position="175"/>
        <end position="302"/>
    </location>
</feature>
<dbReference type="GO" id="GO:0005886">
    <property type="term" value="C:plasma membrane"/>
    <property type="evidence" value="ECO:0007669"/>
    <property type="project" value="UniProtKB-SubCell"/>
</dbReference>
<proteinExistence type="predicted"/>
<keyword evidence="2" id="KW-1003">Cell membrane</keyword>
<dbReference type="PANTHER" id="PTHR35007">
    <property type="entry name" value="INTEGRAL MEMBRANE PROTEIN-RELATED"/>
    <property type="match status" value="1"/>
</dbReference>
<dbReference type="RefSeq" id="WP_122313940.1">
    <property type="nucleotide sequence ID" value="NZ_RBRE01000004.1"/>
</dbReference>
<dbReference type="OrthoDB" id="9810662at2"/>
<evidence type="ECO:0000313" key="9">
    <source>
        <dbReference type="Proteomes" id="UP000277236"/>
    </source>
</evidence>
<sequence>MSNETLILLALGVMLSGIGLGLLGWYLSLSEKSLNLRLGRSEDNRQQQVQANILRTDQLALSASAKRLLLPLASVGEHLAGTAQDRQHLNRLLSMAGFRAQASLGLLMVAKYANGLLFLGVVLFAVLDAQSRFGLKGLAMGLIALFVGSTLPEAWLKWRAARRGGRMARSVPDGLDLMVICAEAGLPLGRIMQVVARELALSAPELADELRYTFAELQIVSDRSRALLNLAERTGVREIESMVATLIQAERYGTPLSQALRTIADESRKTLVLGLEEKAGKLPAQMSVPLMVLILPPIIAVMGAPAMIRLVRALAQN</sequence>
<feature type="transmembrane region" description="Helical" evidence="6">
    <location>
        <begin position="104"/>
        <end position="127"/>
    </location>
</feature>
<dbReference type="InterPro" id="IPR018076">
    <property type="entry name" value="T2SS_GspF_dom"/>
</dbReference>
<organism evidence="8 9">
    <name type="scientific">Pseudomonas cichorii</name>
    <dbReference type="NCBI Taxonomy" id="36746"/>
    <lineage>
        <taxon>Bacteria</taxon>
        <taxon>Pseudomonadati</taxon>
        <taxon>Pseudomonadota</taxon>
        <taxon>Gammaproteobacteria</taxon>
        <taxon>Pseudomonadales</taxon>
        <taxon>Pseudomonadaceae</taxon>
        <taxon>Pseudomonas</taxon>
    </lineage>
</organism>
<dbReference type="Pfam" id="PF00482">
    <property type="entry name" value="T2SSF"/>
    <property type="match status" value="1"/>
</dbReference>
<reference evidence="8 9" key="1">
    <citation type="submission" date="2018-08" db="EMBL/GenBank/DDBJ databases">
        <title>Recombination of ecologically and evolutionarily significant loci maintains genetic cohesion in the Pseudomonas syringae species complex.</title>
        <authorList>
            <person name="Dillon M."/>
            <person name="Thakur S."/>
            <person name="Almeida R.N.D."/>
            <person name="Weir B.S."/>
            <person name="Guttman D.S."/>
        </authorList>
    </citation>
    <scope>NUCLEOTIDE SEQUENCE [LARGE SCALE GENOMIC DNA]</scope>
    <source>
        <strain evidence="8 9">ICMP 3353</strain>
    </source>
</reference>
<evidence type="ECO:0000256" key="2">
    <source>
        <dbReference type="ARBA" id="ARBA00022475"/>
    </source>
</evidence>
<feature type="transmembrane region" description="Helical" evidence="6">
    <location>
        <begin position="288"/>
        <end position="308"/>
    </location>
</feature>
<feature type="transmembrane region" description="Helical" evidence="6">
    <location>
        <begin position="133"/>
        <end position="156"/>
    </location>
</feature>
<dbReference type="AlphaFoldDB" id="A0A3M4MCR6"/>
<comment type="caution">
    <text evidence="8">The sequence shown here is derived from an EMBL/GenBank/DDBJ whole genome shotgun (WGS) entry which is preliminary data.</text>
</comment>
<evidence type="ECO:0000256" key="6">
    <source>
        <dbReference type="SAM" id="Phobius"/>
    </source>
</evidence>
<keyword evidence="3 6" id="KW-0812">Transmembrane</keyword>
<keyword evidence="5 6" id="KW-0472">Membrane</keyword>
<dbReference type="Proteomes" id="UP000277236">
    <property type="component" value="Unassembled WGS sequence"/>
</dbReference>
<evidence type="ECO:0000256" key="4">
    <source>
        <dbReference type="ARBA" id="ARBA00022989"/>
    </source>
</evidence>
<feature type="transmembrane region" description="Helical" evidence="6">
    <location>
        <begin position="6"/>
        <end position="27"/>
    </location>
</feature>
<evidence type="ECO:0000259" key="7">
    <source>
        <dbReference type="Pfam" id="PF00482"/>
    </source>
</evidence>
<dbReference type="PANTHER" id="PTHR35007:SF2">
    <property type="entry name" value="PILUS ASSEMBLE PROTEIN"/>
    <property type="match status" value="1"/>
</dbReference>
<dbReference type="EMBL" id="RBRE01000004">
    <property type="protein sequence ID" value="RMQ50911.1"/>
    <property type="molecule type" value="Genomic_DNA"/>
</dbReference>
<gene>
    <name evidence="8" type="ORF">ALQ04_01865</name>
</gene>